<comment type="caution">
    <text evidence="1">The sequence shown here is derived from an EMBL/GenBank/DDBJ whole genome shotgun (WGS) entry which is preliminary data.</text>
</comment>
<accession>A0AAV4X6J0</accession>
<dbReference type="EMBL" id="BPLQ01015709">
    <property type="protein sequence ID" value="GIY90182.1"/>
    <property type="molecule type" value="Genomic_DNA"/>
</dbReference>
<sequence length="94" mass="10319">MTNVIKGTIIKLHHSKTTSISSVDRQLSPPDEPKDAFAEEAPFNAPLNADCGRWSRANSRGTITQSARHVSFIIQMRNSPSLLCEGGNKSRKVI</sequence>
<proteinExistence type="predicted"/>
<name>A0AAV4X6J0_9ARAC</name>
<dbReference type="AlphaFoldDB" id="A0AAV4X6J0"/>
<gene>
    <name evidence="1" type="ORF">CDAR_581671</name>
</gene>
<dbReference type="Proteomes" id="UP001054837">
    <property type="component" value="Unassembled WGS sequence"/>
</dbReference>
<keyword evidence="2" id="KW-1185">Reference proteome</keyword>
<protein>
    <submittedName>
        <fullName evidence="1">Uncharacterized protein</fullName>
    </submittedName>
</protein>
<evidence type="ECO:0000313" key="2">
    <source>
        <dbReference type="Proteomes" id="UP001054837"/>
    </source>
</evidence>
<evidence type="ECO:0000313" key="1">
    <source>
        <dbReference type="EMBL" id="GIY90182.1"/>
    </source>
</evidence>
<reference evidence="1 2" key="1">
    <citation type="submission" date="2021-06" db="EMBL/GenBank/DDBJ databases">
        <title>Caerostris darwini draft genome.</title>
        <authorList>
            <person name="Kono N."/>
            <person name="Arakawa K."/>
        </authorList>
    </citation>
    <scope>NUCLEOTIDE SEQUENCE [LARGE SCALE GENOMIC DNA]</scope>
</reference>
<organism evidence="1 2">
    <name type="scientific">Caerostris darwini</name>
    <dbReference type="NCBI Taxonomy" id="1538125"/>
    <lineage>
        <taxon>Eukaryota</taxon>
        <taxon>Metazoa</taxon>
        <taxon>Ecdysozoa</taxon>
        <taxon>Arthropoda</taxon>
        <taxon>Chelicerata</taxon>
        <taxon>Arachnida</taxon>
        <taxon>Araneae</taxon>
        <taxon>Araneomorphae</taxon>
        <taxon>Entelegynae</taxon>
        <taxon>Araneoidea</taxon>
        <taxon>Araneidae</taxon>
        <taxon>Caerostris</taxon>
    </lineage>
</organism>